<accession>A0A6J6MJC0</accession>
<keyword evidence="1" id="KW-0813">Transport</keyword>
<dbReference type="AlphaFoldDB" id="A0A6J6MJC0"/>
<feature type="domain" description="ABC transporter" evidence="4">
    <location>
        <begin position="286"/>
        <end position="515"/>
    </location>
</feature>
<dbReference type="InterPro" id="IPR003439">
    <property type="entry name" value="ABC_transporter-like_ATP-bd"/>
</dbReference>
<evidence type="ECO:0000256" key="3">
    <source>
        <dbReference type="ARBA" id="ARBA00022840"/>
    </source>
</evidence>
<dbReference type="Pfam" id="PF00005">
    <property type="entry name" value="ABC_tran"/>
    <property type="match status" value="2"/>
</dbReference>
<dbReference type="PROSITE" id="PS00211">
    <property type="entry name" value="ABC_TRANSPORTER_1"/>
    <property type="match status" value="1"/>
</dbReference>
<dbReference type="InterPro" id="IPR027417">
    <property type="entry name" value="P-loop_NTPase"/>
</dbReference>
<dbReference type="CDD" id="cd03225">
    <property type="entry name" value="ABC_cobalt_CbiO_domain1"/>
    <property type="match status" value="1"/>
</dbReference>
<evidence type="ECO:0000256" key="2">
    <source>
        <dbReference type="ARBA" id="ARBA00022741"/>
    </source>
</evidence>
<proteinExistence type="predicted"/>
<organism evidence="5">
    <name type="scientific">freshwater metagenome</name>
    <dbReference type="NCBI Taxonomy" id="449393"/>
    <lineage>
        <taxon>unclassified sequences</taxon>
        <taxon>metagenomes</taxon>
        <taxon>ecological metagenomes</taxon>
    </lineage>
</organism>
<name>A0A6J6MJC0_9ZZZZ</name>
<dbReference type="GO" id="GO:0016887">
    <property type="term" value="F:ATP hydrolysis activity"/>
    <property type="evidence" value="ECO:0007669"/>
    <property type="project" value="InterPro"/>
</dbReference>
<dbReference type="GO" id="GO:0042626">
    <property type="term" value="F:ATPase-coupled transmembrane transporter activity"/>
    <property type="evidence" value="ECO:0007669"/>
    <property type="project" value="TreeGrafter"/>
</dbReference>
<dbReference type="SUPFAM" id="SSF52540">
    <property type="entry name" value="P-loop containing nucleoside triphosphate hydrolases"/>
    <property type="match status" value="2"/>
</dbReference>
<feature type="domain" description="ABC transporter" evidence="4">
    <location>
        <begin position="2"/>
        <end position="240"/>
    </location>
</feature>
<dbReference type="GO" id="GO:0005524">
    <property type="term" value="F:ATP binding"/>
    <property type="evidence" value="ECO:0007669"/>
    <property type="project" value="UniProtKB-KW"/>
</dbReference>
<gene>
    <name evidence="5" type="ORF">UFOPK2342_00647</name>
</gene>
<dbReference type="EMBL" id="CAEZXB010000008">
    <property type="protein sequence ID" value="CAB4674187.1"/>
    <property type="molecule type" value="Genomic_DNA"/>
</dbReference>
<protein>
    <submittedName>
        <fullName evidence="5">Unannotated protein</fullName>
    </submittedName>
</protein>
<dbReference type="Gene3D" id="3.40.50.300">
    <property type="entry name" value="P-loop containing nucleotide triphosphate hydrolases"/>
    <property type="match status" value="2"/>
</dbReference>
<dbReference type="InterPro" id="IPR015856">
    <property type="entry name" value="ABC_transpr_CbiO/EcfA_su"/>
</dbReference>
<sequence>MISLTNTSLRYQGDAVFSDVNLQILAGEFVLLMGATGSGKSSLLRVMNGLTPHLTGGELTGEVHVDDRSIRNLRPRDLAESIGYIGQDPLAGFVSDRVEDELAFTMESLGLSPDVMRKRVEETLDLLGLNALRARSMATLSAGEQQRVAIGAALTAHPKILLLDEPTSALDPTAADEVLALLQRLVHDVGMTIVIAEHRLERVVQYVDRIIHVHGDGHVSISDPITALQESEFVPPLIELARRESWSPLPLTIRDARRLADALRERLITASPPTKRHNAFQPAETFALCDRINVSYGKHNALRDVSLTFSRGTISAVMGRNGAGKSTLLATFVGLKSPDKGALTLGGHKPSELSSHSLSRLVGFVPQEPGDLLFSESVTAECAANDKDRGLIAGTTSDLLNIITPEIDHDLHPRDLSEGQRLALALAVVAAAEPPLLLLDEPTRGLDYRAKARLGTILRKLANAGHAIVLATHDVELVAEIADRVVVLAEGELVADGETEDVLTASPSFAPQIQKILAPSRFMTIHDVINAEQSQA</sequence>
<dbReference type="PROSITE" id="PS50893">
    <property type="entry name" value="ABC_TRANSPORTER_2"/>
    <property type="match status" value="2"/>
</dbReference>
<keyword evidence="2" id="KW-0547">Nucleotide-binding</keyword>
<dbReference type="InterPro" id="IPR050095">
    <property type="entry name" value="ECF_ABC_transporter_ATP-bd"/>
</dbReference>
<dbReference type="SMART" id="SM00382">
    <property type="entry name" value="AAA"/>
    <property type="match status" value="2"/>
</dbReference>
<dbReference type="GO" id="GO:0043190">
    <property type="term" value="C:ATP-binding cassette (ABC) transporter complex"/>
    <property type="evidence" value="ECO:0007669"/>
    <property type="project" value="TreeGrafter"/>
</dbReference>
<evidence type="ECO:0000313" key="5">
    <source>
        <dbReference type="EMBL" id="CAB4674187.1"/>
    </source>
</evidence>
<keyword evidence="3" id="KW-0067">ATP-binding</keyword>
<reference evidence="5" key="1">
    <citation type="submission" date="2020-05" db="EMBL/GenBank/DDBJ databases">
        <authorList>
            <person name="Chiriac C."/>
            <person name="Salcher M."/>
            <person name="Ghai R."/>
            <person name="Kavagutti S V."/>
        </authorList>
    </citation>
    <scope>NUCLEOTIDE SEQUENCE</scope>
</reference>
<evidence type="ECO:0000256" key="1">
    <source>
        <dbReference type="ARBA" id="ARBA00022448"/>
    </source>
</evidence>
<evidence type="ECO:0000259" key="4">
    <source>
        <dbReference type="PROSITE" id="PS50893"/>
    </source>
</evidence>
<dbReference type="InterPro" id="IPR017871">
    <property type="entry name" value="ABC_transporter-like_CS"/>
</dbReference>
<dbReference type="PANTHER" id="PTHR43553">
    <property type="entry name" value="HEAVY METAL TRANSPORTER"/>
    <property type="match status" value="1"/>
</dbReference>
<dbReference type="InterPro" id="IPR003593">
    <property type="entry name" value="AAA+_ATPase"/>
</dbReference>